<dbReference type="InterPro" id="IPR044143">
    <property type="entry name" value="GlgB_N_E_set_prok"/>
</dbReference>
<dbReference type="Proteomes" id="UP000321386">
    <property type="component" value="Unassembled WGS sequence"/>
</dbReference>
<evidence type="ECO:0000256" key="10">
    <source>
        <dbReference type="PIRSR" id="PIRSR000463-1"/>
    </source>
</evidence>
<dbReference type="GO" id="GO:0005829">
    <property type="term" value="C:cytosol"/>
    <property type="evidence" value="ECO:0007669"/>
    <property type="project" value="TreeGrafter"/>
</dbReference>
<dbReference type="AlphaFoldDB" id="A0A510UQ84"/>
<dbReference type="Gene3D" id="2.60.40.10">
    <property type="entry name" value="Immunoglobulins"/>
    <property type="match status" value="2"/>
</dbReference>
<dbReference type="PANTHER" id="PTHR43651">
    <property type="entry name" value="1,4-ALPHA-GLUCAN-BRANCHING ENZYME"/>
    <property type="match status" value="1"/>
</dbReference>
<keyword evidence="6 9" id="KW-0808">Transferase</keyword>
<dbReference type="GO" id="GO:0004553">
    <property type="term" value="F:hydrolase activity, hydrolyzing O-glycosyl compounds"/>
    <property type="evidence" value="ECO:0007669"/>
    <property type="project" value="InterPro"/>
</dbReference>
<dbReference type="OrthoDB" id="9800174at2"/>
<keyword evidence="7 9" id="KW-0320">Glycogen biosynthesis</keyword>
<dbReference type="NCBIfam" id="NF008967">
    <property type="entry name" value="PRK12313.1"/>
    <property type="match status" value="1"/>
</dbReference>
<evidence type="ECO:0000313" key="13">
    <source>
        <dbReference type="Proteomes" id="UP000321386"/>
    </source>
</evidence>
<organism evidence="12 13">
    <name type="scientific">Cellulomonas persica</name>
    <dbReference type="NCBI Taxonomy" id="76861"/>
    <lineage>
        <taxon>Bacteria</taxon>
        <taxon>Bacillati</taxon>
        <taxon>Actinomycetota</taxon>
        <taxon>Actinomycetes</taxon>
        <taxon>Micrococcales</taxon>
        <taxon>Cellulomonadaceae</taxon>
        <taxon>Cellulomonas</taxon>
    </lineage>
</organism>
<dbReference type="InterPro" id="IPR037439">
    <property type="entry name" value="Branching_enzy"/>
</dbReference>
<dbReference type="CDD" id="cd02855">
    <property type="entry name" value="E_set_GBE_prok_N"/>
    <property type="match status" value="1"/>
</dbReference>
<dbReference type="FunFam" id="2.60.40.1180:FF:000002">
    <property type="entry name" value="1,4-alpha-glucan branching enzyme GlgB"/>
    <property type="match status" value="1"/>
</dbReference>
<dbReference type="InterPro" id="IPR054169">
    <property type="entry name" value="GlgB_N"/>
</dbReference>
<comment type="function">
    <text evidence="9">Catalyzes the formation of the alpha-1,6-glucosidic linkages in glycogen by scission of a 1,4-alpha-linked oligosaccharide from growing alpha-1,4-glucan chains and the subsequent attachment of the oligosaccharide to the alpha-1,6 position.</text>
</comment>
<keyword evidence="13" id="KW-1185">Reference proteome</keyword>
<evidence type="ECO:0000256" key="5">
    <source>
        <dbReference type="ARBA" id="ARBA00022676"/>
    </source>
</evidence>
<dbReference type="EC" id="2.4.1.18" evidence="9"/>
<dbReference type="GO" id="GO:0043169">
    <property type="term" value="F:cation binding"/>
    <property type="evidence" value="ECO:0007669"/>
    <property type="project" value="InterPro"/>
</dbReference>
<name>A0A510UQ84_9CELL</name>
<evidence type="ECO:0000256" key="9">
    <source>
        <dbReference type="HAMAP-Rule" id="MF_00685"/>
    </source>
</evidence>
<dbReference type="InterPro" id="IPR013780">
    <property type="entry name" value="Glyco_hydro_b"/>
</dbReference>
<evidence type="ECO:0000256" key="4">
    <source>
        <dbReference type="ARBA" id="ARBA00022600"/>
    </source>
</evidence>
<proteinExistence type="inferred from homology"/>
<dbReference type="CDD" id="cd11322">
    <property type="entry name" value="AmyAc_Glg_BE"/>
    <property type="match status" value="1"/>
</dbReference>
<dbReference type="Gene3D" id="2.60.40.1180">
    <property type="entry name" value="Golgi alpha-mannosidase II"/>
    <property type="match status" value="1"/>
</dbReference>
<comment type="catalytic activity">
    <reaction evidence="1 9">
        <text>Transfers a segment of a (1-&gt;4)-alpha-D-glucan chain to a primary hydroxy group in a similar glucan chain.</text>
        <dbReference type="EC" id="2.4.1.18"/>
    </reaction>
</comment>
<evidence type="ECO:0000256" key="8">
    <source>
        <dbReference type="ARBA" id="ARBA00023277"/>
    </source>
</evidence>
<dbReference type="NCBIfam" id="TIGR01515">
    <property type="entry name" value="branching_enzym"/>
    <property type="match status" value="1"/>
</dbReference>
<feature type="active site" description="Nucleophile" evidence="9 10">
    <location>
        <position position="407"/>
    </location>
</feature>
<dbReference type="HAMAP" id="MF_00685">
    <property type="entry name" value="GlgB"/>
    <property type="match status" value="1"/>
</dbReference>
<dbReference type="NCBIfam" id="NF003811">
    <property type="entry name" value="PRK05402.1"/>
    <property type="match status" value="1"/>
</dbReference>
<dbReference type="Pfam" id="PF22019">
    <property type="entry name" value="GlgB_N"/>
    <property type="match status" value="1"/>
</dbReference>
<comment type="pathway">
    <text evidence="2 9">Glycan biosynthesis; glycogen biosynthesis.</text>
</comment>
<dbReference type="GO" id="GO:0003844">
    <property type="term" value="F:1,4-alpha-glucan branching enzyme activity"/>
    <property type="evidence" value="ECO:0007669"/>
    <property type="project" value="UniProtKB-UniRule"/>
</dbReference>
<dbReference type="Pfam" id="PF02922">
    <property type="entry name" value="CBM_48"/>
    <property type="match status" value="1"/>
</dbReference>
<evidence type="ECO:0000256" key="1">
    <source>
        <dbReference type="ARBA" id="ARBA00000826"/>
    </source>
</evidence>
<comment type="caution">
    <text evidence="12">The sequence shown here is derived from an EMBL/GenBank/DDBJ whole genome shotgun (WGS) entry which is preliminary data.</text>
</comment>
<dbReference type="InterPro" id="IPR013783">
    <property type="entry name" value="Ig-like_fold"/>
</dbReference>
<dbReference type="SUPFAM" id="SSF51011">
    <property type="entry name" value="Glycosyl hydrolase domain"/>
    <property type="match status" value="1"/>
</dbReference>
<keyword evidence="5 9" id="KW-0328">Glycosyltransferase</keyword>
<evidence type="ECO:0000256" key="2">
    <source>
        <dbReference type="ARBA" id="ARBA00004964"/>
    </source>
</evidence>
<dbReference type="GO" id="GO:0005978">
    <property type="term" value="P:glycogen biosynthetic process"/>
    <property type="evidence" value="ECO:0007669"/>
    <property type="project" value="UniProtKB-UniRule"/>
</dbReference>
<keyword evidence="4 9" id="KW-0321">Glycogen metabolism</keyword>
<protein>
    <recommendedName>
        <fullName evidence="9">1,4-alpha-glucan branching enzyme GlgB</fullName>
        <ecNumber evidence="9">2.4.1.18</ecNumber>
    </recommendedName>
    <alternativeName>
        <fullName evidence="9">1,4-alpha-D-glucan:1,4-alpha-D-glucan 6-glucosyl-transferase</fullName>
    </alternativeName>
    <alternativeName>
        <fullName evidence="9">Alpha-(1-&gt;4)-glucan branching enzyme</fullName>
    </alternativeName>
    <alternativeName>
        <fullName evidence="9">Glycogen branching enzyme</fullName>
        <shortName evidence="9">BE</shortName>
    </alternativeName>
</protein>
<evidence type="ECO:0000256" key="3">
    <source>
        <dbReference type="ARBA" id="ARBA00009000"/>
    </source>
</evidence>
<dbReference type="Pfam" id="PF02806">
    <property type="entry name" value="Alpha-amylase_C"/>
    <property type="match status" value="1"/>
</dbReference>
<dbReference type="PANTHER" id="PTHR43651:SF3">
    <property type="entry name" value="1,4-ALPHA-GLUCAN-BRANCHING ENZYME"/>
    <property type="match status" value="1"/>
</dbReference>
<dbReference type="Gene3D" id="3.20.20.80">
    <property type="entry name" value="Glycosidases"/>
    <property type="match status" value="1"/>
</dbReference>
<dbReference type="InterPro" id="IPR017853">
    <property type="entry name" value="GH"/>
</dbReference>
<accession>A0A510UQ84</accession>
<dbReference type="EMBL" id="BJUA01000001">
    <property type="protein sequence ID" value="GEK16636.1"/>
    <property type="molecule type" value="Genomic_DNA"/>
</dbReference>
<dbReference type="SUPFAM" id="SSF81296">
    <property type="entry name" value="E set domains"/>
    <property type="match status" value="2"/>
</dbReference>
<dbReference type="InterPro" id="IPR006047">
    <property type="entry name" value="GH13_cat_dom"/>
</dbReference>
<dbReference type="SMART" id="SM00642">
    <property type="entry name" value="Aamy"/>
    <property type="match status" value="1"/>
</dbReference>
<dbReference type="FunFam" id="2.60.40.10:FF:000169">
    <property type="entry name" value="1,4-alpha-glucan branching enzyme GlgB"/>
    <property type="match status" value="1"/>
</dbReference>
<dbReference type="SUPFAM" id="SSF51445">
    <property type="entry name" value="(Trans)glycosidases"/>
    <property type="match status" value="1"/>
</dbReference>
<dbReference type="InterPro" id="IPR004193">
    <property type="entry name" value="Glyco_hydro_13_N"/>
</dbReference>
<keyword evidence="8 9" id="KW-0119">Carbohydrate metabolism</keyword>
<dbReference type="InterPro" id="IPR006048">
    <property type="entry name" value="A-amylase/branching_C"/>
</dbReference>
<reference evidence="12 13" key="1">
    <citation type="submission" date="2019-07" db="EMBL/GenBank/DDBJ databases">
        <title>Whole genome shotgun sequence of Cellulomonas persica NBRC 101101.</title>
        <authorList>
            <person name="Hosoyama A."/>
            <person name="Uohara A."/>
            <person name="Ohji S."/>
            <person name="Ichikawa N."/>
        </authorList>
    </citation>
    <scope>NUCLEOTIDE SEQUENCE [LARGE SCALE GENOMIC DNA]</scope>
    <source>
        <strain evidence="12 13">NBRC 101101</strain>
    </source>
</reference>
<dbReference type="Pfam" id="PF00128">
    <property type="entry name" value="Alpha-amylase"/>
    <property type="match status" value="1"/>
</dbReference>
<evidence type="ECO:0000259" key="11">
    <source>
        <dbReference type="SMART" id="SM00642"/>
    </source>
</evidence>
<feature type="active site" description="Proton donor" evidence="9 10">
    <location>
        <position position="460"/>
    </location>
</feature>
<evidence type="ECO:0000313" key="12">
    <source>
        <dbReference type="EMBL" id="GEK16636.1"/>
    </source>
</evidence>
<comment type="similarity">
    <text evidence="3 9">Belongs to the glycosyl hydrolase 13 family. GlgB subfamily.</text>
</comment>
<sequence length="727" mass="81227">MSATAPSPVPADSDTLRAVAHGSFYDPHGVLGPHPGNGGVTIRLLRPLADSVVVITPETRVPARHEQDGVWVAVLPGGEVPDYRVEVTYGDTTTLADDPYRFLPTVQELDRHLIREGRHEELWTVLGAQVRTYPSTLGEVHGTSFAVWAPNARAVRVVGDFNYWQGATHAMRSLGDSGVWELFVPGITAGARYKFEILTHDGTWRQKADPMARGTEVPPATASVVVESTYTWGDDEWMAARAATDPHNGPLSVYEVHLGSWRQGLSYRELAHQLTGYVLDLGFTHVELLPVAEHPYAPSWGYQVTGYYAATSRFGHPDDLRYLIDTLHRAGIGVIVDWVPGHFPKDEWALAQFDGTALYEHPDPLLGEQPDWGTYVFNYGRNEVRNFLVANAVYWLTEFHVDALRVDAVASMLYLDYSRQPGQWRPNRHGGRENLEAIAFLQETNATAYRRAPGTMMIAEESTAWPGVTAPTDHNGLGFGLKWNMGWMNDTLRYLKEEPVHRRYHHGEITFSMVYAFSEQYVLPISHDEVVHGKGSVYARMPGDHWQKSAGVRALYAYQWTHPGKKLLFMGQEFAQPDEWSESRSLDWWAMDDPLRAGVRRMLKDLNALYTRTPALWQLDHSPEGFEWIDSDDADHNVLAYIRKGHAAPPVVVVVNFAGVPHESYRLALPAGGRWSEVFNTDAHEYGGSGVGNLGAVEAQPDPHHGRPYSALVRVPPLGAIILQQES</sequence>
<dbReference type="PIRSF" id="PIRSF000463">
    <property type="entry name" value="GlgB"/>
    <property type="match status" value="1"/>
</dbReference>
<evidence type="ECO:0000256" key="7">
    <source>
        <dbReference type="ARBA" id="ARBA00023056"/>
    </source>
</evidence>
<gene>
    <name evidence="9 12" type="primary">glgB</name>
    <name evidence="12" type="ORF">CPE01_03690</name>
</gene>
<dbReference type="RefSeq" id="WP_146804911.1">
    <property type="nucleotide sequence ID" value="NZ_BJUA01000001.1"/>
</dbReference>
<dbReference type="InterPro" id="IPR006407">
    <property type="entry name" value="GlgB"/>
</dbReference>
<evidence type="ECO:0000256" key="6">
    <source>
        <dbReference type="ARBA" id="ARBA00022679"/>
    </source>
</evidence>
<dbReference type="FunFam" id="3.20.20.80:FF:000003">
    <property type="entry name" value="1,4-alpha-glucan branching enzyme GlgB"/>
    <property type="match status" value="1"/>
</dbReference>
<dbReference type="InterPro" id="IPR014756">
    <property type="entry name" value="Ig_E-set"/>
</dbReference>
<comment type="subunit">
    <text evidence="9">Monomer.</text>
</comment>
<dbReference type="UniPathway" id="UPA00164"/>
<feature type="domain" description="Glycosyl hydrolase family 13 catalytic" evidence="11">
    <location>
        <begin position="255"/>
        <end position="596"/>
    </location>
</feature>